<dbReference type="GO" id="GO:0006508">
    <property type="term" value="P:proteolysis"/>
    <property type="evidence" value="ECO:0007669"/>
    <property type="project" value="UniProtKB-KW"/>
</dbReference>
<feature type="transmembrane region" description="Helical" evidence="13">
    <location>
        <begin position="58"/>
        <end position="77"/>
    </location>
</feature>
<gene>
    <name evidence="15" type="ORF">G7Y85_15465</name>
</gene>
<dbReference type="RefSeq" id="WP_166259162.1">
    <property type="nucleotide sequence ID" value="NZ_JAAMOW010000008.1"/>
</dbReference>
<evidence type="ECO:0000259" key="14">
    <source>
        <dbReference type="Pfam" id="PF02163"/>
    </source>
</evidence>
<dbReference type="InterPro" id="IPR052348">
    <property type="entry name" value="Metallopeptidase_M50B"/>
</dbReference>
<accession>A0A6M2BVD7</accession>
<evidence type="ECO:0000256" key="7">
    <source>
        <dbReference type="ARBA" id="ARBA00022723"/>
    </source>
</evidence>
<dbReference type="InterPro" id="IPR008915">
    <property type="entry name" value="Peptidase_M50"/>
</dbReference>
<evidence type="ECO:0000256" key="12">
    <source>
        <dbReference type="ARBA" id="ARBA00023136"/>
    </source>
</evidence>
<evidence type="ECO:0000256" key="4">
    <source>
        <dbReference type="ARBA" id="ARBA00022475"/>
    </source>
</evidence>
<protein>
    <submittedName>
        <fullName evidence="15">Site-2 protease family protein</fullName>
    </submittedName>
</protein>
<feature type="domain" description="Peptidase M50" evidence="14">
    <location>
        <begin position="132"/>
        <end position="192"/>
    </location>
</feature>
<dbReference type="Pfam" id="PF02163">
    <property type="entry name" value="Peptidase_M50"/>
    <property type="match status" value="1"/>
</dbReference>
<dbReference type="EMBL" id="JAAMOW010000008">
    <property type="protein sequence ID" value="NGY06171.1"/>
    <property type="molecule type" value="Genomic_DNA"/>
</dbReference>
<evidence type="ECO:0000256" key="2">
    <source>
        <dbReference type="ARBA" id="ARBA00004651"/>
    </source>
</evidence>
<dbReference type="InterPro" id="IPR044537">
    <property type="entry name" value="Rip2-like"/>
</dbReference>
<evidence type="ECO:0000256" key="6">
    <source>
        <dbReference type="ARBA" id="ARBA00022692"/>
    </source>
</evidence>
<feature type="transmembrane region" description="Helical" evidence="13">
    <location>
        <begin position="182"/>
        <end position="203"/>
    </location>
</feature>
<keyword evidence="4" id="KW-1003">Cell membrane</keyword>
<comment type="cofactor">
    <cofactor evidence="1">
        <name>Zn(2+)</name>
        <dbReference type="ChEBI" id="CHEBI:29105"/>
    </cofactor>
</comment>
<proteinExistence type="inferred from homology"/>
<sequence length="228" mass="24348">MPMEFTLVQKIAIWALPVIFAITVHEAAHGYAARALGDRTAQMLGRLSLNPIRHIDPVGTILVPGILLMLGGFLFGWAKPVPVDYRNLKNPRRDMAIVAAAGPLSNAAMAIGWGLLLKLALAVGAAEGVWMGVRYMSVAGIVINLVLMVLNLIPLPPLDGGRVLTGLLPARAAFQFAKLERYGMFILLGLVLIPGLLGAIMYWPLAIAEFSLYSLLGLNSSTVLLSGS</sequence>
<keyword evidence="5 15" id="KW-0645">Protease</keyword>
<dbReference type="Proteomes" id="UP000472676">
    <property type="component" value="Unassembled WGS sequence"/>
</dbReference>
<keyword evidence="6 13" id="KW-0812">Transmembrane</keyword>
<keyword evidence="8" id="KW-0378">Hydrolase</keyword>
<keyword evidence="12 13" id="KW-0472">Membrane</keyword>
<comment type="subcellular location">
    <subcellularLocation>
        <location evidence="2">Cell membrane</location>
        <topology evidence="2">Multi-pass membrane protein</topology>
    </subcellularLocation>
</comment>
<evidence type="ECO:0000256" key="8">
    <source>
        <dbReference type="ARBA" id="ARBA00022801"/>
    </source>
</evidence>
<dbReference type="PANTHER" id="PTHR35864">
    <property type="entry name" value="ZINC METALLOPROTEASE MJ0611-RELATED"/>
    <property type="match status" value="1"/>
</dbReference>
<feature type="transmembrane region" description="Helical" evidence="13">
    <location>
        <begin position="97"/>
        <end position="121"/>
    </location>
</feature>
<keyword evidence="16" id="KW-1185">Reference proteome</keyword>
<dbReference type="AlphaFoldDB" id="A0A6M2BVD7"/>
<reference evidence="15 16" key="1">
    <citation type="journal article" date="2014" name="Int. J. Syst. Evol. Microbiol.">
        <title>Solimonas terrae sp. nov., isolated from soil.</title>
        <authorList>
            <person name="Kim S.J."/>
            <person name="Moon J.Y."/>
            <person name="Weon H.Y."/>
            <person name="Ahn J.H."/>
            <person name="Chen W.M."/>
            <person name="Kwon S.W."/>
        </authorList>
    </citation>
    <scope>NUCLEOTIDE SEQUENCE [LARGE SCALE GENOMIC DNA]</scope>
    <source>
        <strain evidence="15 16">KIS83-12</strain>
    </source>
</reference>
<keyword evidence="11" id="KW-0482">Metalloprotease</keyword>
<keyword evidence="7" id="KW-0479">Metal-binding</keyword>
<dbReference type="PANTHER" id="PTHR35864:SF1">
    <property type="entry name" value="ZINC METALLOPROTEASE YWHC-RELATED"/>
    <property type="match status" value="1"/>
</dbReference>
<comment type="caution">
    <text evidence="15">The sequence shown here is derived from an EMBL/GenBank/DDBJ whole genome shotgun (WGS) entry which is preliminary data.</text>
</comment>
<comment type="similarity">
    <text evidence="3">Belongs to the peptidase M50B family.</text>
</comment>
<dbReference type="GO" id="GO:0046872">
    <property type="term" value="F:metal ion binding"/>
    <property type="evidence" value="ECO:0007669"/>
    <property type="project" value="UniProtKB-KW"/>
</dbReference>
<dbReference type="CDD" id="cd06158">
    <property type="entry name" value="S2P-M50_like_1"/>
    <property type="match status" value="1"/>
</dbReference>
<dbReference type="GO" id="GO:0005886">
    <property type="term" value="C:plasma membrane"/>
    <property type="evidence" value="ECO:0007669"/>
    <property type="project" value="UniProtKB-SubCell"/>
</dbReference>
<keyword evidence="10 13" id="KW-1133">Transmembrane helix</keyword>
<organism evidence="15 16">
    <name type="scientific">Solimonas terrae</name>
    <dbReference type="NCBI Taxonomy" id="1396819"/>
    <lineage>
        <taxon>Bacteria</taxon>
        <taxon>Pseudomonadati</taxon>
        <taxon>Pseudomonadota</taxon>
        <taxon>Gammaproteobacteria</taxon>
        <taxon>Nevskiales</taxon>
        <taxon>Nevskiaceae</taxon>
        <taxon>Solimonas</taxon>
    </lineage>
</organism>
<evidence type="ECO:0000256" key="10">
    <source>
        <dbReference type="ARBA" id="ARBA00022989"/>
    </source>
</evidence>
<feature type="transmembrane region" description="Helical" evidence="13">
    <location>
        <begin position="133"/>
        <end position="153"/>
    </location>
</feature>
<dbReference type="GO" id="GO:0008237">
    <property type="term" value="F:metallopeptidase activity"/>
    <property type="evidence" value="ECO:0007669"/>
    <property type="project" value="UniProtKB-KW"/>
</dbReference>
<evidence type="ECO:0000313" key="15">
    <source>
        <dbReference type="EMBL" id="NGY06171.1"/>
    </source>
</evidence>
<evidence type="ECO:0000313" key="16">
    <source>
        <dbReference type="Proteomes" id="UP000472676"/>
    </source>
</evidence>
<name>A0A6M2BVD7_9GAMM</name>
<feature type="transmembrane region" description="Helical" evidence="13">
    <location>
        <begin position="12"/>
        <end position="37"/>
    </location>
</feature>
<keyword evidence="9" id="KW-0862">Zinc</keyword>
<evidence type="ECO:0000256" key="5">
    <source>
        <dbReference type="ARBA" id="ARBA00022670"/>
    </source>
</evidence>
<evidence type="ECO:0000256" key="11">
    <source>
        <dbReference type="ARBA" id="ARBA00023049"/>
    </source>
</evidence>
<evidence type="ECO:0000256" key="13">
    <source>
        <dbReference type="SAM" id="Phobius"/>
    </source>
</evidence>
<evidence type="ECO:0000256" key="1">
    <source>
        <dbReference type="ARBA" id="ARBA00001947"/>
    </source>
</evidence>
<evidence type="ECO:0000256" key="3">
    <source>
        <dbReference type="ARBA" id="ARBA00007931"/>
    </source>
</evidence>
<evidence type="ECO:0000256" key="9">
    <source>
        <dbReference type="ARBA" id="ARBA00022833"/>
    </source>
</evidence>